<evidence type="ECO:0000313" key="3">
    <source>
        <dbReference type="EMBL" id="GEM47061.1"/>
    </source>
</evidence>
<dbReference type="InterPro" id="IPR053191">
    <property type="entry name" value="DcsG_Biosynth_Enzyme"/>
</dbReference>
<name>A0A511N3V5_DEIC1</name>
<dbReference type="Gene3D" id="3.30.1490.20">
    <property type="entry name" value="ATP-grasp fold, A domain"/>
    <property type="match status" value="1"/>
</dbReference>
<dbReference type="PANTHER" id="PTHR39217:SF1">
    <property type="entry name" value="GLUTATHIONE SYNTHETASE"/>
    <property type="match status" value="1"/>
</dbReference>
<dbReference type="PROSITE" id="PS50975">
    <property type="entry name" value="ATP_GRASP"/>
    <property type="match status" value="1"/>
</dbReference>
<evidence type="ECO:0000256" key="1">
    <source>
        <dbReference type="PROSITE-ProRule" id="PRU00409"/>
    </source>
</evidence>
<dbReference type="Proteomes" id="UP000321306">
    <property type="component" value="Unassembled WGS sequence"/>
</dbReference>
<dbReference type="Gene3D" id="3.30.470.20">
    <property type="entry name" value="ATP-grasp fold, B domain"/>
    <property type="match status" value="1"/>
</dbReference>
<dbReference type="InterPro" id="IPR011761">
    <property type="entry name" value="ATP-grasp"/>
</dbReference>
<keyword evidence="4" id="KW-1185">Reference proteome</keyword>
<keyword evidence="1" id="KW-0547">Nucleotide-binding</keyword>
<evidence type="ECO:0000313" key="4">
    <source>
        <dbReference type="Proteomes" id="UP000321306"/>
    </source>
</evidence>
<organism evidence="3 4">
    <name type="scientific">Deinococcus cellulosilyticus (strain DSM 18568 / NBRC 106333 / KACC 11606 / 5516J-15)</name>
    <dbReference type="NCBI Taxonomy" id="1223518"/>
    <lineage>
        <taxon>Bacteria</taxon>
        <taxon>Thermotogati</taxon>
        <taxon>Deinococcota</taxon>
        <taxon>Deinococci</taxon>
        <taxon>Deinococcales</taxon>
        <taxon>Deinococcaceae</taxon>
        <taxon>Deinococcus</taxon>
    </lineage>
</organism>
<dbReference type="Gene3D" id="3.40.50.20">
    <property type="match status" value="1"/>
</dbReference>
<dbReference type="AlphaFoldDB" id="A0A511N3V5"/>
<comment type="caution">
    <text evidence="3">The sequence shown here is derived from an EMBL/GenBank/DDBJ whole genome shotgun (WGS) entry which is preliminary data.</text>
</comment>
<feature type="domain" description="ATP-grasp" evidence="2">
    <location>
        <begin position="112"/>
        <end position="302"/>
    </location>
</feature>
<dbReference type="PANTHER" id="PTHR39217">
    <property type="match status" value="1"/>
</dbReference>
<dbReference type="GO" id="GO:0005524">
    <property type="term" value="F:ATP binding"/>
    <property type="evidence" value="ECO:0007669"/>
    <property type="project" value="UniProtKB-UniRule"/>
</dbReference>
<reference evidence="3 4" key="1">
    <citation type="submission" date="2019-07" db="EMBL/GenBank/DDBJ databases">
        <title>Whole genome shotgun sequence of Deinococcus cellulosilyticus NBRC 106333.</title>
        <authorList>
            <person name="Hosoyama A."/>
            <person name="Uohara A."/>
            <person name="Ohji S."/>
            <person name="Ichikawa N."/>
        </authorList>
    </citation>
    <scope>NUCLEOTIDE SEQUENCE [LARGE SCALE GENOMIC DNA]</scope>
    <source>
        <strain evidence="3 4">NBRC 106333</strain>
    </source>
</reference>
<evidence type="ECO:0000259" key="2">
    <source>
        <dbReference type="PROSITE" id="PS50975"/>
    </source>
</evidence>
<keyword evidence="1" id="KW-0067">ATP-binding</keyword>
<dbReference type="EMBL" id="BJXB01000011">
    <property type="protein sequence ID" value="GEM47061.1"/>
    <property type="molecule type" value="Genomic_DNA"/>
</dbReference>
<sequence length="302" mass="33865">MDGSDACKVVLPSRATFGYAVPMRVAFVTYPRLEGLAPDDQAILPFLNPVPAIWSDPGIEWDRFDAVILRSTWDYYLHHEAFKSWLMHLQDRNIQVLNSVHLVQWNSNKVYLKELQQKGIPIIPTQFVEATERLKLPELVTASGGPLVIKPSVSAAAHHTYRVQGTLQAETLQALLDLPEDVTLLVQPFMPEIQNPGEYSLVFFNGHFSHAFLKTPGEGDFRVQGMHGGQTCGIEVEQELVLQAQKVLSALPEVPLYARVDGVVREGTLLLMELELIEPNLFLNSHPEAARNFAQAIRERLP</sequence>
<proteinExistence type="predicted"/>
<dbReference type="GO" id="GO:0046872">
    <property type="term" value="F:metal ion binding"/>
    <property type="evidence" value="ECO:0007669"/>
    <property type="project" value="InterPro"/>
</dbReference>
<protein>
    <recommendedName>
        <fullName evidence="2">ATP-grasp domain-containing protein</fullName>
    </recommendedName>
</protein>
<dbReference type="SUPFAM" id="SSF56059">
    <property type="entry name" value="Glutathione synthetase ATP-binding domain-like"/>
    <property type="match status" value="1"/>
</dbReference>
<accession>A0A511N3V5</accession>
<gene>
    <name evidence="3" type="ORF">DC3_26960</name>
</gene>
<dbReference type="InterPro" id="IPR013815">
    <property type="entry name" value="ATP_grasp_subdomain_1"/>
</dbReference>